<reference evidence="2 3" key="1">
    <citation type="journal article" date="2019" name="Plant Biotechnol. J.">
        <title>The red bayberry genome and genetic basis of sex determination.</title>
        <authorList>
            <person name="Jia H.M."/>
            <person name="Jia H.J."/>
            <person name="Cai Q.L."/>
            <person name="Wang Y."/>
            <person name="Zhao H.B."/>
            <person name="Yang W.F."/>
            <person name="Wang G.Y."/>
            <person name="Li Y.H."/>
            <person name="Zhan D.L."/>
            <person name="Shen Y.T."/>
            <person name="Niu Q.F."/>
            <person name="Chang L."/>
            <person name="Qiu J."/>
            <person name="Zhao L."/>
            <person name="Xie H.B."/>
            <person name="Fu W.Y."/>
            <person name="Jin J."/>
            <person name="Li X.W."/>
            <person name="Jiao Y."/>
            <person name="Zhou C.C."/>
            <person name="Tu T."/>
            <person name="Chai C.Y."/>
            <person name="Gao J.L."/>
            <person name="Fan L.J."/>
            <person name="van de Weg E."/>
            <person name="Wang J.Y."/>
            <person name="Gao Z.S."/>
        </authorList>
    </citation>
    <scope>NUCLEOTIDE SEQUENCE [LARGE SCALE GENOMIC DNA]</scope>
    <source>
        <tissue evidence="2">Leaves</tissue>
    </source>
</reference>
<organism evidence="2 3">
    <name type="scientific">Morella rubra</name>
    <name type="common">Chinese bayberry</name>
    <dbReference type="NCBI Taxonomy" id="262757"/>
    <lineage>
        <taxon>Eukaryota</taxon>
        <taxon>Viridiplantae</taxon>
        <taxon>Streptophyta</taxon>
        <taxon>Embryophyta</taxon>
        <taxon>Tracheophyta</taxon>
        <taxon>Spermatophyta</taxon>
        <taxon>Magnoliopsida</taxon>
        <taxon>eudicotyledons</taxon>
        <taxon>Gunneridae</taxon>
        <taxon>Pentapetalae</taxon>
        <taxon>rosids</taxon>
        <taxon>fabids</taxon>
        <taxon>Fagales</taxon>
        <taxon>Myricaceae</taxon>
        <taxon>Morella</taxon>
    </lineage>
</organism>
<feature type="region of interest" description="Disordered" evidence="1">
    <location>
        <begin position="367"/>
        <end position="389"/>
    </location>
</feature>
<dbReference type="OrthoDB" id="1752122at2759"/>
<proteinExistence type="predicted"/>
<accession>A0A6A1UYU5</accession>
<name>A0A6A1UYU5_9ROSI</name>
<evidence type="ECO:0000256" key="1">
    <source>
        <dbReference type="SAM" id="MobiDB-lite"/>
    </source>
</evidence>
<keyword evidence="3" id="KW-1185">Reference proteome</keyword>
<sequence length="447" mass="47548">MSFSRRFCVEAKEFQVTVLGNGVVKLSEWSRKALSSIFLGRFGAVWMVNMASRLQVDIHKEFVVKYNEASRAFLAQRCSNKAGRYVAIAEFGGGRRKGVVMIPEGKEGSGWKDLATVFQEVVFHFGQLNSSRGGYSRVRKEFSFAEVAKRGLQGASSGGRGMVVQRAEEASGGLEAKAMMHDSAHAQLVSDAYFSKEQAFNAKSAGEKRVDVTFWRNKLVGIKAEIDALLELLGLNDGLGLGSSSPVVQSTLEWQEKPPTQALGKVDGLGLVLTKSVDLVLNQVVVPGLISSAGLETLGQPKVNFQSRAQSEGGGSDISRSASGLLRVEGGSVDSTAGAETWVTVQLALEAGPSSLPYGARGECSGAFPAPELSPTSDPTPADKFDSSPKASFSSDFHAMVSDGVADPSLVLFDKDTLVGLDGRVFEAPVGVQERGSGVGWLGWALR</sequence>
<comment type="caution">
    <text evidence="2">The sequence shown here is derived from an EMBL/GenBank/DDBJ whole genome shotgun (WGS) entry which is preliminary data.</text>
</comment>
<dbReference type="EMBL" id="RXIC02000026">
    <property type="protein sequence ID" value="KAB1204827.1"/>
    <property type="molecule type" value="Genomic_DNA"/>
</dbReference>
<dbReference type="Proteomes" id="UP000516437">
    <property type="component" value="Chromosome 8"/>
</dbReference>
<dbReference type="AlphaFoldDB" id="A0A6A1UYU5"/>
<gene>
    <name evidence="2" type="ORF">CJ030_MR8G007181</name>
</gene>
<protein>
    <submittedName>
        <fullName evidence="2">Uncharacterized protein</fullName>
    </submittedName>
</protein>
<evidence type="ECO:0000313" key="3">
    <source>
        <dbReference type="Proteomes" id="UP000516437"/>
    </source>
</evidence>
<evidence type="ECO:0000313" key="2">
    <source>
        <dbReference type="EMBL" id="KAB1204827.1"/>
    </source>
</evidence>